<dbReference type="Pfam" id="PF02985">
    <property type="entry name" value="HEAT"/>
    <property type="match status" value="1"/>
</dbReference>
<feature type="compositionally biased region" description="Polar residues" evidence="3">
    <location>
        <begin position="414"/>
        <end position="426"/>
    </location>
</feature>
<organism evidence="4 5">
    <name type="scientific">Dispira parvispora</name>
    <dbReference type="NCBI Taxonomy" id="1520584"/>
    <lineage>
        <taxon>Eukaryota</taxon>
        <taxon>Fungi</taxon>
        <taxon>Fungi incertae sedis</taxon>
        <taxon>Zoopagomycota</taxon>
        <taxon>Kickxellomycotina</taxon>
        <taxon>Dimargaritomycetes</taxon>
        <taxon>Dimargaritales</taxon>
        <taxon>Dimargaritaceae</taxon>
        <taxon>Dispira</taxon>
    </lineage>
</organism>
<dbReference type="GO" id="GO:0019888">
    <property type="term" value="F:protein phosphatase regulator activity"/>
    <property type="evidence" value="ECO:0007669"/>
    <property type="project" value="TreeGrafter"/>
</dbReference>
<feature type="region of interest" description="Disordered" evidence="3">
    <location>
        <begin position="410"/>
        <end position="434"/>
    </location>
</feature>
<feature type="compositionally biased region" description="Low complexity" evidence="3">
    <location>
        <begin position="821"/>
        <end position="832"/>
    </location>
</feature>
<feature type="compositionally biased region" description="Basic and acidic residues" evidence="3">
    <location>
        <begin position="808"/>
        <end position="817"/>
    </location>
</feature>
<feature type="region of interest" description="Disordered" evidence="3">
    <location>
        <begin position="17"/>
        <end position="62"/>
    </location>
</feature>
<reference evidence="4" key="1">
    <citation type="submission" date="2022-07" db="EMBL/GenBank/DDBJ databases">
        <title>Phylogenomic reconstructions and comparative analyses of Kickxellomycotina fungi.</title>
        <authorList>
            <person name="Reynolds N.K."/>
            <person name="Stajich J.E."/>
            <person name="Barry K."/>
            <person name="Grigoriev I.V."/>
            <person name="Crous P."/>
            <person name="Smith M.E."/>
        </authorList>
    </citation>
    <scope>NUCLEOTIDE SEQUENCE</scope>
    <source>
        <strain evidence="4">RSA 1196</strain>
    </source>
</reference>
<dbReference type="OrthoDB" id="340346at2759"/>
<evidence type="ECO:0000256" key="1">
    <source>
        <dbReference type="ARBA" id="ARBA00022737"/>
    </source>
</evidence>
<protein>
    <submittedName>
        <fullName evidence="4">Uncharacterized protein</fullName>
    </submittedName>
</protein>
<evidence type="ECO:0000313" key="4">
    <source>
        <dbReference type="EMBL" id="KAJ1970092.1"/>
    </source>
</evidence>
<comment type="caution">
    <text evidence="4">The sequence shown here is derived from an EMBL/GenBank/DDBJ whole genome shotgun (WGS) entry which is preliminary data.</text>
</comment>
<feature type="region of interest" description="Disordered" evidence="3">
    <location>
        <begin position="1158"/>
        <end position="1206"/>
    </location>
</feature>
<name>A0A9W8AVC6_9FUNG</name>
<dbReference type="InterPro" id="IPR021133">
    <property type="entry name" value="HEAT_type_2"/>
</dbReference>
<dbReference type="InterPro" id="IPR000357">
    <property type="entry name" value="HEAT"/>
</dbReference>
<feature type="region of interest" description="Disordered" evidence="3">
    <location>
        <begin position="792"/>
        <end position="880"/>
    </location>
</feature>
<feature type="region of interest" description="Disordered" evidence="3">
    <location>
        <begin position="1108"/>
        <end position="1141"/>
    </location>
</feature>
<feature type="compositionally biased region" description="Polar residues" evidence="3">
    <location>
        <begin position="50"/>
        <end position="62"/>
    </location>
</feature>
<dbReference type="InterPro" id="IPR016024">
    <property type="entry name" value="ARM-type_fold"/>
</dbReference>
<keyword evidence="1" id="KW-0677">Repeat</keyword>
<feature type="repeat" description="HEAT" evidence="2">
    <location>
        <begin position="322"/>
        <end position="359"/>
    </location>
</feature>
<accession>A0A9W8AVC6</accession>
<dbReference type="EMBL" id="JANBPY010000006">
    <property type="protein sequence ID" value="KAJ1970092.1"/>
    <property type="molecule type" value="Genomic_DNA"/>
</dbReference>
<feature type="compositionally biased region" description="Basic and acidic residues" evidence="3">
    <location>
        <begin position="25"/>
        <end position="42"/>
    </location>
</feature>
<evidence type="ECO:0000313" key="5">
    <source>
        <dbReference type="Proteomes" id="UP001150925"/>
    </source>
</evidence>
<dbReference type="Proteomes" id="UP001150925">
    <property type="component" value="Unassembled WGS sequence"/>
</dbReference>
<feature type="compositionally biased region" description="Polar residues" evidence="3">
    <location>
        <begin position="1186"/>
        <end position="1201"/>
    </location>
</feature>
<dbReference type="InterPro" id="IPR011989">
    <property type="entry name" value="ARM-like"/>
</dbReference>
<keyword evidence="5" id="KW-1185">Reference proteome</keyword>
<proteinExistence type="predicted"/>
<dbReference type="AlphaFoldDB" id="A0A9W8AVC6"/>
<dbReference type="PROSITE" id="PS50077">
    <property type="entry name" value="HEAT_REPEAT"/>
    <property type="match status" value="2"/>
</dbReference>
<feature type="compositionally biased region" description="Polar residues" evidence="3">
    <location>
        <begin position="837"/>
        <end position="880"/>
    </location>
</feature>
<gene>
    <name evidence="4" type="ORF">IWQ62_000198</name>
</gene>
<dbReference type="PANTHER" id="PTHR10648">
    <property type="entry name" value="SERINE/THREONINE-PROTEIN PHOSPHATASE PP2A 65 KDA REGULATORY SUBUNIT"/>
    <property type="match status" value="1"/>
</dbReference>
<feature type="repeat" description="HEAT" evidence="2">
    <location>
        <begin position="759"/>
        <end position="785"/>
    </location>
</feature>
<dbReference type="PANTHER" id="PTHR10648:SF1">
    <property type="entry name" value="SERINE_THREONINE-PROTEIN PHOSPHATASE 4 REGULATORY SUBUNIT 1"/>
    <property type="match status" value="1"/>
</dbReference>
<evidence type="ECO:0000256" key="2">
    <source>
        <dbReference type="PROSITE-ProRule" id="PRU00103"/>
    </source>
</evidence>
<dbReference type="SUPFAM" id="SSF48371">
    <property type="entry name" value="ARM repeat"/>
    <property type="match status" value="1"/>
</dbReference>
<dbReference type="Gene3D" id="1.25.10.10">
    <property type="entry name" value="Leucine-rich Repeat Variant"/>
    <property type="match status" value="1"/>
</dbReference>
<dbReference type="InterPro" id="IPR051023">
    <property type="entry name" value="PP2A_Regulatory_Subunit_A"/>
</dbReference>
<evidence type="ECO:0000256" key="3">
    <source>
        <dbReference type="SAM" id="MobiDB-lite"/>
    </source>
</evidence>
<dbReference type="GO" id="GO:0005737">
    <property type="term" value="C:cytoplasm"/>
    <property type="evidence" value="ECO:0007669"/>
    <property type="project" value="TreeGrafter"/>
</dbReference>
<sequence>MADFGFDFASVDEAEQVYDDTFIDSGEKEDNVQAEVDQKDIPVPDDVNPAPTSGTPQSPVLTSGTALPDPLASLSSDALVDSIDDASPKVLEAVLPAEFSEDNLGPLDRLCIRSQSSLPFLRVWAAREIKTLLYTCSVREVLETIFPVAFQLSTDKDHFVRETMVLDLTPLLLYYYNHAYQNDTISVSSTNSDDPDSSASTPWVNPIIHTLIHNWLETLLLDPSLAVMVRVQNALVSLGQHLEFELYHTEVIHHTILSLTKATLKSRPPSIDGLTESLRATGLGFVLEPVDEDQAHRRTVVCLRLIRALVDAFGMGLKPAVFVPTIEKTAQSESYEIRRDTAVALGSLARALSYDLVLEGLFPIFQQLIQDGNWQVRQATVLHAFPVLAQILTYPGRSSPVGFASKSLFGSRPVSPNNSLSQTRPSTGGGSPLPSLFGMGQTSSGLNNGVATMGGTSSNGTYHPAPAPPVTAKQWINTLERLLGNREVSYPVQTAVYQIYGRLMVAFAGLDKVKDTLVKYYMSAVANSLDQDVMSTPEITFHCAYNFPAMLLTLGVSHWDELADFYMQLTKLDHFEVRKTLAHSLHEVARMLGPNHCEKYLESVICYFLVDLDEVQLAVISNLAAFVECLYPHSRERCLPSILEAFRHEGSNWRAREIMARQVAPLCRLYPVRMVVRHLLPLAVHWAEDPVAAVREAAAGAFPVVFDLTKEDPGLQVQFFESMIHFRAAKTFRGRLFFVQICEALLAQKVDPTDFEQFFLPSLLALAEDKVANVRIAVARALKRILAGDQVESEGYQSTSHDGTPADESNRAEDERSSSTVPVLVLPLEDPPAASLGVNQSDTLDTTQKLTPMEQGTDSAKGSMDSNDSGSQTSTLGQHSWTDTRSQLITDLVDVLRTDSDRDVKAIMQELPLTILGERPVENFIGDSNKAKITAVGPTSPPLHLQPQVFSSEVVSNHLNLDLNDARPVEDDKIGDHAANLTTDQVPAVHHAPTMEKPALNVPALASASLDLDRAKEARQGDSVPSPREAIEIARPEFNLPCAGQEQQRVLDDSRHIRESPHPLLGTALRRVSFHGFLPRSSTIDPGVGRSETVETPSDFPQALARLTRTPSPPSAIKPYAAPPVRRSLSHPPGWSDMEEGNRRDSLMSLNQTNVVGAPSVLVSHPPRTYSPGLVPPSPKLKGDNSRTSSRPNDPLSSALGTNTTTTTTSHFLERFTSAKFF</sequence>